<accession>A0A8X6J693</accession>
<organism evidence="1 2">
    <name type="scientific">Trichonephila clavata</name>
    <name type="common">Joro spider</name>
    <name type="synonym">Nephila clavata</name>
    <dbReference type="NCBI Taxonomy" id="2740835"/>
    <lineage>
        <taxon>Eukaryota</taxon>
        <taxon>Metazoa</taxon>
        <taxon>Ecdysozoa</taxon>
        <taxon>Arthropoda</taxon>
        <taxon>Chelicerata</taxon>
        <taxon>Arachnida</taxon>
        <taxon>Araneae</taxon>
        <taxon>Araneomorphae</taxon>
        <taxon>Entelegynae</taxon>
        <taxon>Araneoidea</taxon>
        <taxon>Nephilidae</taxon>
        <taxon>Trichonephila</taxon>
    </lineage>
</organism>
<protein>
    <submittedName>
        <fullName evidence="1">Histone-lysine N-methyltransferase SETMAR</fullName>
    </submittedName>
</protein>
<name>A0A8X6J693_TRICU</name>
<proteinExistence type="predicted"/>
<dbReference type="InterPro" id="IPR001888">
    <property type="entry name" value="Transposase_1"/>
</dbReference>
<dbReference type="EMBL" id="BMAO01024168">
    <property type="protein sequence ID" value="GFQ93510.1"/>
    <property type="molecule type" value="Genomic_DNA"/>
</dbReference>
<dbReference type="AlphaFoldDB" id="A0A8X6J693"/>
<dbReference type="PANTHER" id="PTHR46060:SF1">
    <property type="entry name" value="MARINER MOS1 TRANSPOSASE-LIKE PROTEIN"/>
    <property type="match status" value="1"/>
</dbReference>
<dbReference type="Proteomes" id="UP000887116">
    <property type="component" value="Unassembled WGS sequence"/>
</dbReference>
<evidence type="ECO:0000313" key="1">
    <source>
        <dbReference type="EMBL" id="GFQ93510.1"/>
    </source>
</evidence>
<keyword evidence="2" id="KW-1185">Reference proteome</keyword>
<dbReference type="GO" id="GO:0003676">
    <property type="term" value="F:nucleic acid binding"/>
    <property type="evidence" value="ECO:0007669"/>
    <property type="project" value="InterPro"/>
</dbReference>
<evidence type="ECO:0000313" key="2">
    <source>
        <dbReference type="Proteomes" id="UP000887116"/>
    </source>
</evidence>
<comment type="caution">
    <text evidence="1">The sequence shown here is derived from an EMBL/GenBank/DDBJ whole genome shotgun (WGS) entry which is preliminary data.</text>
</comment>
<dbReference type="OrthoDB" id="10346472at2759"/>
<sequence length="104" mass="11906">MGTALEFLSQYCSDGEDFMNRIVTNFETWLTYVNAETKLWAIAWGPTGSPTRLKEARQTLSARKLMVTVFRNDQGSFLIEFMTHGTTISSEVYCRTLKKLKLVI</sequence>
<dbReference type="PANTHER" id="PTHR46060">
    <property type="entry name" value="MARINER MOS1 TRANSPOSASE-LIKE PROTEIN"/>
    <property type="match status" value="1"/>
</dbReference>
<dbReference type="Gene3D" id="3.30.420.10">
    <property type="entry name" value="Ribonuclease H-like superfamily/Ribonuclease H"/>
    <property type="match status" value="1"/>
</dbReference>
<dbReference type="Pfam" id="PF01359">
    <property type="entry name" value="Transposase_1"/>
    <property type="match status" value="1"/>
</dbReference>
<gene>
    <name evidence="1" type="primary">SETMAR_146</name>
    <name evidence="1" type="ORF">TNCT_111861</name>
</gene>
<dbReference type="InterPro" id="IPR052709">
    <property type="entry name" value="Transposase-MT_Hybrid"/>
</dbReference>
<reference evidence="1" key="1">
    <citation type="submission" date="2020-07" db="EMBL/GenBank/DDBJ databases">
        <title>Multicomponent nature underlies the extraordinary mechanical properties of spider dragline silk.</title>
        <authorList>
            <person name="Kono N."/>
            <person name="Nakamura H."/>
            <person name="Mori M."/>
            <person name="Yoshida Y."/>
            <person name="Ohtoshi R."/>
            <person name="Malay A.D."/>
            <person name="Moran D.A.P."/>
            <person name="Tomita M."/>
            <person name="Numata K."/>
            <person name="Arakawa K."/>
        </authorList>
    </citation>
    <scope>NUCLEOTIDE SEQUENCE</scope>
</reference>
<dbReference type="InterPro" id="IPR036397">
    <property type="entry name" value="RNaseH_sf"/>
</dbReference>